<gene>
    <name evidence="2" type="ORF">GCM10009097_44810</name>
</gene>
<keyword evidence="3" id="KW-1185">Reference proteome</keyword>
<name>A0ABN1CN08_9BURK</name>
<feature type="region of interest" description="Disordered" evidence="1">
    <location>
        <begin position="1"/>
        <end position="38"/>
    </location>
</feature>
<accession>A0ABN1CN08</accession>
<reference evidence="2 3" key="1">
    <citation type="journal article" date="2019" name="Int. J. Syst. Evol. Microbiol.">
        <title>The Global Catalogue of Microorganisms (GCM) 10K type strain sequencing project: providing services to taxonomists for standard genome sequencing and annotation.</title>
        <authorList>
            <consortium name="The Broad Institute Genomics Platform"/>
            <consortium name="The Broad Institute Genome Sequencing Center for Infectious Disease"/>
            <person name="Wu L."/>
            <person name="Ma J."/>
        </authorList>
    </citation>
    <scope>NUCLEOTIDE SEQUENCE [LARGE SCALE GENOMIC DNA]</scope>
    <source>
        <strain evidence="2 3">JCM 14330</strain>
    </source>
</reference>
<feature type="compositionally biased region" description="Basic and acidic residues" evidence="1">
    <location>
        <begin position="24"/>
        <end position="35"/>
    </location>
</feature>
<evidence type="ECO:0000313" key="3">
    <source>
        <dbReference type="Proteomes" id="UP001501706"/>
    </source>
</evidence>
<dbReference type="Proteomes" id="UP001501706">
    <property type="component" value="Unassembled WGS sequence"/>
</dbReference>
<protein>
    <submittedName>
        <fullName evidence="2">Uncharacterized protein</fullName>
    </submittedName>
</protein>
<sequence>MGVSENDATRSVTPRGKGTARYTMENRGREIDGHGQARPGRLGARVLRAARQAWVGMIVGV</sequence>
<evidence type="ECO:0000313" key="2">
    <source>
        <dbReference type="EMBL" id="GAA0522316.1"/>
    </source>
</evidence>
<organism evidence="2 3">
    <name type="scientific">Pigmentiphaga daeguensis</name>
    <dbReference type="NCBI Taxonomy" id="414049"/>
    <lineage>
        <taxon>Bacteria</taxon>
        <taxon>Pseudomonadati</taxon>
        <taxon>Pseudomonadota</taxon>
        <taxon>Betaproteobacteria</taxon>
        <taxon>Burkholderiales</taxon>
        <taxon>Alcaligenaceae</taxon>
        <taxon>Pigmentiphaga</taxon>
    </lineage>
</organism>
<proteinExistence type="predicted"/>
<comment type="caution">
    <text evidence="2">The sequence shown here is derived from an EMBL/GenBank/DDBJ whole genome shotgun (WGS) entry which is preliminary data.</text>
</comment>
<dbReference type="EMBL" id="BAAAEN010000021">
    <property type="protein sequence ID" value="GAA0522316.1"/>
    <property type="molecule type" value="Genomic_DNA"/>
</dbReference>
<evidence type="ECO:0000256" key="1">
    <source>
        <dbReference type="SAM" id="MobiDB-lite"/>
    </source>
</evidence>